<dbReference type="EMBL" id="UINC01178052">
    <property type="protein sequence ID" value="SVD86008.1"/>
    <property type="molecule type" value="Genomic_DNA"/>
</dbReference>
<dbReference type="AlphaFoldDB" id="A0A382YU05"/>
<organism evidence="1">
    <name type="scientific">marine metagenome</name>
    <dbReference type="NCBI Taxonomy" id="408172"/>
    <lineage>
        <taxon>unclassified sequences</taxon>
        <taxon>metagenomes</taxon>
        <taxon>ecological metagenomes</taxon>
    </lineage>
</organism>
<accession>A0A382YU05</accession>
<evidence type="ECO:0000313" key="1">
    <source>
        <dbReference type="EMBL" id="SVD86008.1"/>
    </source>
</evidence>
<sequence>MEVRMVFEFLKKYLSSSDADKDSG</sequence>
<name>A0A382YU05_9ZZZZ</name>
<feature type="non-terminal residue" evidence="1">
    <location>
        <position position="24"/>
    </location>
</feature>
<proteinExistence type="predicted"/>
<reference evidence="1" key="1">
    <citation type="submission" date="2018-05" db="EMBL/GenBank/DDBJ databases">
        <authorList>
            <person name="Lanie J.A."/>
            <person name="Ng W.-L."/>
            <person name="Kazmierczak K.M."/>
            <person name="Andrzejewski T.M."/>
            <person name="Davidsen T.M."/>
            <person name="Wayne K.J."/>
            <person name="Tettelin H."/>
            <person name="Glass J.I."/>
            <person name="Rusch D."/>
            <person name="Podicherti R."/>
            <person name="Tsui H.-C.T."/>
            <person name="Winkler M.E."/>
        </authorList>
    </citation>
    <scope>NUCLEOTIDE SEQUENCE</scope>
</reference>
<gene>
    <name evidence="1" type="ORF">METZ01_LOCUS438862</name>
</gene>
<protein>
    <submittedName>
        <fullName evidence="1">Uncharacterized protein</fullName>
    </submittedName>
</protein>